<dbReference type="HOGENOM" id="CLU_129874_0_6_0"/>
<dbReference type="PANTHER" id="PTHR38471:SF2">
    <property type="entry name" value="FOUR HELIX BUNDLE PROTEIN"/>
    <property type="match status" value="1"/>
</dbReference>
<dbReference type="Pfam" id="PF05635">
    <property type="entry name" value="23S_rRNA_IVP"/>
    <property type="match status" value="1"/>
</dbReference>
<dbReference type="PANTHER" id="PTHR38471">
    <property type="entry name" value="FOUR HELIX BUNDLE PROTEIN"/>
    <property type="match status" value="1"/>
</dbReference>
<dbReference type="NCBIfam" id="TIGR02436">
    <property type="entry name" value="four helix bundle protein"/>
    <property type="match status" value="1"/>
</dbReference>
<evidence type="ECO:0008006" key="3">
    <source>
        <dbReference type="Google" id="ProtNLM"/>
    </source>
</evidence>
<name>E4TIM6_CALNY</name>
<protein>
    <recommendedName>
        <fullName evidence="3">Four helix bundle protein</fullName>
    </recommendedName>
</protein>
<reference key="1">
    <citation type="submission" date="2010-11" db="EMBL/GenBank/DDBJ databases">
        <title>The complete genome of chromosome of Calditerrivibrio nitroreducens DSM 19672.</title>
        <authorList>
            <consortium name="US DOE Joint Genome Institute (JGI-PGF)"/>
            <person name="Lucas S."/>
            <person name="Copeland A."/>
            <person name="Lapidus A."/>
            <person name="Bruce D."/>
            <person name="Goodwin L."/>
            <person name="Pitluck S."/>
            <person name="Kyrpides N."/>
            <person name="Mavromatis K."/>
            <person name="Ivanova N."/>
            <person name="Mikhailova N."/>
            <person name="Zeytun A."/>
            <person name="Brettin T."/>
            <person name="Detter J.C."/>
            <person name="Tapia R."/>
            <person name="Han C."/>
            <person name="Land M."/>
            <person name="Hauser L."/>
            <person name="Markowitz V."/>
            <person name="Cheng J.-F."/>
            <person name="Hugenholtz P."/>
            <person name="Woyke T."/>
            <person name="Wu D."/>
            <person name="Spring S."/>
            <person name="Schroeder M."/>
            <person name="Brambilla E."/>
            <person name="Klenk H.-P."/>
            <person name="Eisen J.A."/>
        </authorList>
    </citation>
    <scope>NUCLEOTIDE SEQUENCE [LARGE SCALE GENOMIC DNA]</scope>
    <source>
        <strain>DSM 19672</strain>
    </source>
</reference>
<dbReference type="InterPro" id="IPR012657">
    <property type="entry name" value="23S_rRNA-intervening_sequence"/>
</dbReference>
<dbReference type="SUPFAM" id="SSF158446">
    <property type="entry name" value="IVS-encoded protein-like"/>
    <property type="match status" value="1"/>
</dbReference>
<dbReference type="KEGG" id="cni:Calni_1165"/>
<proteinExistence type="predicted"/>
<organism evidence="1 2">
    <name type="scientific">Calditerrivibrio nitroreducens (strain DSM 19672 / NBRC 101217 / Yu37-1)</name>
    <dbReference type="NCBI Taxonomy" id="768670"/>
    <lineage>
        <taxon>Bacteria</taxon>
        <taxon>Pseudomonadati</taxon>
        <taxon>Deferribacterota</taxon>
        <taxon>Deferribacteres</taxon>
        <taxon>Deferribacterales</taxon>
        <taxon>Calditerrivibrionaceae</taxon>
    </lineage>
</organism>
<dbReference type="OrthoDB" id="9811959at2"/>
<dbReference type="Proteomes" id="UP000007039">
    <property type="component" value="Chromosome"/>
</dbReference>
<dbReference type="AlphaFoldDB" id="E4TIM6"/>
<dbReference type="CDD" id="cd16377">
    <property type="entry name" value="23S_rRNA_IVP_like"/>
    <property type="match status" value="1"/>
</dbReference>
<evidence type="ECO:0000313" key="2">
    <source>
        <dbReference type="Proteomes" id="UP000007039"/>
    </source>
</evidence>
<dbReference type="Gene3D" id="1.20.1440.60">
    <property type="entry name" value="23S rRNA-intervening sequence"/>
    <property type="match status" value="1"/>
</dbReference>
<accession>E4TIM6</accession>
<dbReference type="STRING" id="768670.Calni_1165"/>
<sequence>MFIPGICLCDCVGDGVSECVGEQKISDPTQLEVYKMAHELTILIYKLTANFPKEELFGLSSQMKRAASSICANLMEGSYRNNTKEFRQFCGIARGSAGELKYFLILSSDLGYLDKNIAMGLITKTDTISKMIYGLIKSLERKI</sequence>
<dbReference type="EMBL" id="CP002347">
    <property type="protein sequence ID" value="ADR19074.1"/>
    <property type="molecule type" value="Genomic_DNA"/>
</dbReference>
<dbReference type="eggNOG" id="ENOG5030JPY">
    <property type="taxonomic scope" value="Bacteria"/>
</dbReference>
<gene>
    <name evidence="1" type="ordered locus">Calni_1165</name>
</gene>
<reference evidence="1 2" key="2">
    <citation type="journal article" date="2011" name="Stand. Genomic Sci.">
        <title>Complete genome sequence of Calditerrivibrio nitroreducens type strain (Yu37-1).</title>
        <authorList>
            <person name="Pitluck S."/>
            <person name="Sikorski J."/>
            <person name="Zeytun A."/>
            <person name="Lapidus A."/>
            <person name="Nolan M."/>
            <person name="Lucas S."/>
            <person name="Hammon N."/>
            <person name="Deshpande S."/>
            <person name="Cheng J.F."/>
            <person name="Tapia R."/>
            <person name="Han C."/>
            <person name="Goodwin L."/>
            <person name="Liolios K."/>
            <person name="Pagani I."/>
            <person name="Ivanova N."/>
            <person name="Mavromatis K."/>
            <person name="Pati A."/>
            <person name="Chen A."/>
            <person name="Palaniappan K."/>
            <person name="Hauser L."/>
            <person name="Chang Y.J."/>
            <person name="Jeffries C.D."/>
            <person name="Detter J.C."/>
            <person name="Brambilla E."/>
            <person name="Djao O.D."/>
            <person name="Rohde M."/>
            <person name="Spring S."/>
            <person name="Goker M."/>
            <person name="Woyke T."/>
            <person name="Bristow J."/>
            <person name="Eisen J.A."/>
            <person name="Markowitz V."/>
            <person name="Hugenholtz P."/>
            <person name="Kyrpides N.C."/>
            <person name="Klenk H.P."/>
            <person name="Land M."/>
        </authorList>
    </citation>
    <scope>NUCLEOTIDE SEQUENCE [LARGE SCALE GENOMIC DNA]</scope>
    <source>
        <strain evidence="2">DSM 19672 / NBRC 101217 / Yu37-1</strain>
    </source>
</reference>
<dbReference type="InterPro" id="IPR036583">
    <property type="entry name" value="23S_rRNA_IVS_sf"/>
</dbReference>
<evidence type="ECO:0000313" key="1">
    <source>
        <dbReference type="EMBL" id="ADR19074.1"/>
    </source>
</evidence>
<keyword evidence="2" id="KW-1185">Reference proteome</keyword>